<organism evidence="2 3">
    <name type="scientific">Flagellimonas algicola</name>
    <dbReference type="NCBI Taxonomy" id="2583815"/>
    <lineage>
        <taxon>Bacteria</taxon>
        <taxon>Pseudomonadati</taxon>
        <taxon>Bacteroidota</taxon>
        <taxon>Flavobacteriia</taxon>
        <taxon>Flavobacteriales</taxon>
        <taxon>Flavobacteriaceae</taxon>
        <taxon>Flagellimonas</taxon>
    </lineage>
</organism>
<dbReference type="Proteomes" id="UP000751614">
    <property type="component" value="Unassembled WGS sequence"/>
</dbReference>
<accession>A0ABY2WMS8</accession>
<dbReference type="SUPFAM" id="SSF54909">
    <property type="entry name" value="Dimeric alpha+beta barrel"/>
    <property type="match status" value="1"/>
</dbReference>
<dbReference type="InterPro" id="IPR011008">
    <property type="entry name" value="Dimeric_a/b-barrel"/>
</dbReference>
<gene>
    <name evidence="2" type="ORF">FGG15_00040</name>
</gene>
<dbReference type="RefSeq" id="WP_138831927.1">
    <property type="nucleotide sequence ID" value="NZ_VCNI01000001.1"/>
</dbReference>
<reference evidence="2 3" key="1">
    <citation type="submission" date="2019-05" db="EMBL/GenBank/DDBJ databases">
        <title>Flagellimonas sp. AsT0115, sp. nov., isolated from a marine red algae, Asparagopsis taxiformis.</title>
        <authorList>
            <person name="Kim J."/>
            <person name="Jeong S.E."/>
            <person name="Jeon C.O."/>
        </authorList>
    </citation>
    <scope>NUCLEOTIDE SEQUENCE [LARGE SCALE GENOMIC DNA]</scope>
    <source>
        <strain evidence="2 3">AsT0115</strain>
    </source>
</reference>
<sequence>MIVRVFTAEVPQDLHAEFESKFKEISVPLVEGQQGLIRLEIARPTRWNPNTFSMISYWASEEDIRLFAGEQWNQAHIPAGMEKYIESCSVQHFEQISL</sequence>
<keyword evidence="3" id="KW-1185">Reference proteome</keyword>
<protein>
    <recommendedName>
        <fullName evidence="1">ABM domain-containing protein</fullName>
    </recommendedName>
</protein>
<evidence type="ECO:0000313" key="2">
    <source>
        <dbReference type="EMBL" id="TMU55971.1"/>
    </source>
</evidence>
<dbReference type="EMBL" id="VCNI01000001">
    <property type="protein sequence ID" value="TMU55971.1"/>
    <property type="molecule type" value="Genomic_DNA"/>
</dbReference>
<feature type="domain" description="ABM" evidence="1">
    <location>
        <begin position="1"/>
        <end position="65"/>
    </location>
</feature>
<proteinExistence type="predicted"/>
<dbReference type="InterPro" id="IPR007138">
    <property type="entry name" value="ABM_dom"/>
</dbReference>
<dbReference type="Pfam" id="PF03992">
    <property type="entry name" value="ABM"/>
    <property type="match status" value="1"/>
</dbReference>
<evidence type="ECO:0000313" key="3">
    <source>
        <dbReference type="Proteomes" id="UP000751614"/>
    </source>
</evidence>
<name>A0ABY2WMS8_9FLAO</name>
<dbReference type="Gene3D" id="3.30.70.100">
    <property type="match status" value="1"/>
</dbReference>
<comment type="caution">
    <text evidence="2">The sequence shown here is derived from an EMBL/GenBank/DDBJ whole genome shotgun (WGS) entry which is preliminary data.</text>
</comment>
<evidence type="ECO:0000259" key="1">
    <source>
        <dbReference type="Pfam" id="PF03992"/>
    </source>
</evidence>